<name>A0A0P0XI39_ORYSJ</name>
<sequence length="76" mass="8313">NSLLVLLATEPCKLVGDHDVELRSTLNDLLALLRRDVVGNLGTVGPVVHHEQLQLRDIVHHKLLELVGEVVPGLLV</sequence>
<organism evidence="1 2">
    <name type="scientific">Oryza sativa subsp. japonica</name>
    <name type="common">Rice</name>
    <dbReference type="NCBI Taxonomy" id="39947"/>
    <lineage>
        <taxon>Eukaryota</taxon>
        <taxon>Viridiplantae</taxon>
        <taxon>Streptophyta</taxon>
        <taxon>Embryophyta</taxon>
        <taxon>Tracheophyta</taxon>
        <taxon>Spermatophyta</taxon>
        <taxon>Magnoliopsida</taxon>
        <taxon>Liliopsida</taxon>
        <taxon>Poales</taxon>
        <taxon>Poaceae</taxon>
        <taxon>BOP clade</taxon>
        <taxon>Oryzoideae</taxon>
        <taxon>Oryzeae</taxon>
        <taxon>Oryzinae</taxon>
        <taxon>Oryza</taxon>
        <taxon>Oryza sativa</taxon>
    </lineage>
</organism>
<dbReference type="InParanoid" id="A0A0P0XI39"/>
<proteinExistence type="predicted"/>
<reference evidence="2" key="1">
    <citation type="journal article" date="2005" name="Nature">
        <title>The map-based sequence of the rice genome.</title>
        <authorList>
            <consortium name="International rice genome sequencing project (IRGSP)"/>
            <person name="Matsumoto T."/>
            <person name="Wu J."/>
            <person name="Kanamori H."/>
            <person name="Katayose Y."/>
            <person name="Fujisawa M."/>
            <person name="Namiki N."/>
            <person name="Mizuno H."/>
            <person name="Yamamoto K."/>
            <person name="Antonio B.A."/>
            <person name="Baba T."/>
            <person name="Sakata K."/>
            <person name="Nagamura Y."/>
            <person name="Aoki H."/>
            <person name="Arikawa K."/>
            <person name="Arita K."/>
            <person name="Bito T."/>
            <person name="Chiden Y."/>
            <person name="Fujitsuka N."/>
            <person name="Fukunaka R."/>
            <person name="Hamada M."/>
            <person name="Harada C."/>
            <person name="Hayashi A."/>
            <person name="Hijishita S."/>
            <person name="Honda M."/>
            <person name="Hosokawa S."/>
            <person name="Ichikawa Y."/>
            <person name="Idonuma A."/>
            <person name="Iijima M."/>
            <person name="Ikeda M."/>
            <person name="Ikeno M."/>
            <person name="Ito K."/>
            <person name="Ito S."/>
            <person name="Ito T."/>
            <person name="Ito Y."/>
            <person name="Ito Y."/>
            <person name="Iwabuchi A."/>
            <person name="Kamiya K."/>
            <person name="Karasawa W."/>
            <person name="Kurita K."/>
            <person name="Katagiri S."/>
            <person name="Kikuta A."/>
            <person name="Kobayashi H."/>
            <person name="Kobayashi N."/>
            <person name="Machita K."/>
            <person name="Maehara T."/>
            <person name="Masukawa M."/>
            <person name="Mizubayashi T."/>
            <person name="Mukai Y."/>
            <person name="Nagasaki H."/>
            <person name="Nagata Y."/>
            <person name="Naito S."/>
            <person name="Nakashima M."/>
            <person name="Nakama Y."/>
            <person name="Nakamichi Y."/>
            <person name="Nakamura M."/>
            <person name="Meguro A."/>
            <person name="Negishi M."/>
            <person name="Ohta I."/>
            <person name="Ohta T."/>
            <person name="Okamoto M."/>
            <person name="Ono N."/>
            <person name="Saji S."/>
            <person name="Sakaguchi M."/>
            <person name="Sakai K."/>
            <person name="Shibata M."/>
            <person name="Shimokawa T."/>
            <person name="Song J."/>
            <person name="Takazaki Y."/>
            <person name="Terasawa K."/>
            <person name="Tsugane M."/>
            <person name="Tsuji K."/>
            <person name="Ueda S."/>
            <person name="Waki K."/>
            <person name="Yamagata H."/>
            <person name="Yamamoto M."/>
            <person name="Yamamoto S."/>
            <person name="Yamane H."/>
            <person name="Yoshiki S."/>
            <person name="Yoshihara R."/>
            <person name="Yukawa K."/>
            <person name="Zhong H."/>
            <person name="Yano M."/>
            <person name="Yuan Q."/>
            <person name="Ouyang S."/>
            <person name="Liu J."/>
            <person name="Jones K.M."/>
            <person name="Gansberger K."/>
            <person name="Moffat K."/>
            <person name="Hill J."/>
            <person name="Bera J."/>
            <person name="Fadrosh D."/>
            <person name="Jin S."/>
            <person name="Johri S."/>
            <person name="Kim M."/>
            <person name="Overton L."/>
            <person name="Reardon M."/>
            <person name="Tsitrin T."/>
            <person name="Vuong H."/>
            <person name="Weaver B."/>
            <person name="Ciecko A."/>
            <person name="Tallon L."/>
            <person name="Jackson J."/>
            <person name="Pai G."/>
            <person name="Aken S.V."/>
            <person name="Utterback T."/>
            <person name="Reidmuller S."/>
            <person name="Feldblyum T."/>
            <person name="Hsiao J."/>
            <person name="Zismann V."/>
            <person name="Iobst S."/>
            <person name="de Vazeille A.R."/>
            <person name="Buell C.R."/>
            <person name="Ying K."/>
            <person name="Li Y."/>
            <person name="Lu T."/>
            <person name="Huang Y."/>
            <person name="Zhao Q."/>
            <person name="Feng Q."/>
            <person name="Zhang L."/>
            <person name="Zhu J."/>
            <person name="Weng Q."/>
            <person name="Mu J."/>
            <person name="Lu Y."/>
            <person name="Fan D."/>
            <person name="Liu Y."/>
            <person name="Guan J."/>
            <person name="Zhang Y."/>
            <person name="Yu S."/>
            <person name="Liu X."/>
            <person name="Zhang Y."/>
            <person name="Hong G."/>
            <person name="Han B."/>
            <person name="Choisne N."/>
            <person name="Demange N."/>
            <person name="Orjeda G."/>
            <person name="Samain S."/>
            <person name="Cattolico L."/>
            <person name="Pelletier E."/>
            <person name="Couloux A."/>
            <person name="Segurens B."/>
            <person name="Wincker P."/>
            <person name="D'Hont A."/>
            <person name="Scarpelli C."/>
            <person name="Weissenbach J."/>
            <person name="Salanoubat M."/>
            <person name="Quetier F."/>
            <person name="Yu Y."/>
            <person name="Kim H.R."/>
            <person name="Rambo T."/>
            <person name="Currie J."/>
            <person name="Collura K."/>
            <person name="Luo M."/>
            <person name="Yang T."/>
            <person name="Ammiraju J.S.S."/>
            <person name="Engler F."/>
            <person name="Soderlund C."/>
            <person name="Wing R.A."/>
            <person name="Palmer L.E."/>
            <person name="de la Bastide M."/>
            <person name="Spiegel L."/>
            <person name="Nascimento L."/>
            <person name="Zutavern T."/>
            <person name="O'Shaughnessy A."/>
            <person name="Dike S."/>
            <person name="Dedhia N."/>
            <person name="Preston R."/>
            <person name="Balija V."/>
            <person name="McCombie W.R."/>
            <person name="Chow T."/>
            <person name="Chen H."/>
            <person name="Chung M."/>
            <person name="Chen C."/>
            <person name="Shaw J."/>
            <person name="Wu H."/>
            <person name="Hsiao K."/>
            <person name="Chao Y."/>
            <person name="Chu M."/>
            <person name="Cheng C."/>
            <person name="Hour A."/>
            <person name="Lee P."/>
            <person name="Lin S."/>
            <person name="Lin Y."/>
            <person name="Liou J."/>
            <person name="Liu S."/>
            <person name="Hsing Y."/>
            <person name="Raghuvanshi S."/>
            <person name="Mohanty A."/>
            <person name="Bharti A.K."/>
            <person name="Gaur A."/>
            <person name="Gupta V."/>
            <person name="Kumar D."/>
            <person name="Ravi V."/>
            <person name="Vij S."/>
            <person name="Kapur A."/>
            <person name="Khurana P."/>
            <person name="Khurana P."/>
            <person name="Khurana J.P."/>
            <person name="Tyagi A.K."/>
            <person name="Gaikwad K."/>
            <person name="Singh A."/>
            <person name="Dalal V."/>
            <person name="Srivastava S."/>
            <person name="Dixit A."/>
            <person name="Pal A.K."/>
            <person name="Ghazi I.A."/>
            <person name="Yadav M."/>
            <person name="Pandit A."/>
            <person name="Bhargava A."/>
            <person name="Sureshbabu K."/>
            <person name="Batra K."/>
            <person name="Sharma T.R."/>
            <person name="Mohapatra T."/>
            <person name="Singh N.K."/>
            <person name="Messing J."/>
            <person name="Nelson A.B."/>
            <person name="Fuks G."/>
            <person name="Kavchok S."/>
            <person name="Keizer G."/>
            <person name="Linton E."/>
            <person name="Llaca V."/>
            <person name="Song R."/>
            <person name="Tanyolac B."/>
            <person name="Young S."/>
            <person name="Ho-Il K."/>
            <person name="Hahn J.H."/>
            <person name="Sangsakoo G."/>
            <person name="Vanavichit A."/>
            <person name="de Mattos Luiz.A.T."/>
            <person name="Zimmer P.D."/>
            <person name="Malone G."/>
            <person name="Dellagostin O."/>
            <person name="de Oliveira A.C."/>
            <person name="Bevan M."/>
            <person name="Bancroft I."/>
            <person name="Minx P."/>
            <person name="Cordum H."/>
            <person name="Wilson R."/>
            <person name="Cheng Z."/>
            <person name="Jin W."/>
            <person name="Jiang J."/>
            <person name="Leong S.A."/>
            <person name="Iwama H."/>
            <person name="Gojobori T."/>
            <person name="Itoh T."/>
            <person name="Niimura Y."/>
            <person name="Fujii Y."/>
            <person name="Habara T."/>
            <person name="Sakai H."/>
            <person name="Sato Y."/>
            <person name="Wilson G."/>
            <person name="Kumar K."/>
            <person name="McCouch S."/>
            <person name="Juretic N."/>
            <person name="Hoen D."/>
            <person name="Wright S."/>
            <person name="Bruskiewich R."/>
            <person name="Bureau T."/>
            <person name="Miyao A."/>
            <person name="Hirochika H."/>
            <person name="Nishikawa T."/>
            <person name="Kadowaki K."/>
            <person name="Sugiura M."/>
            <person name="Burr B."/>
            <person name="Sasaki T."/>
        </authorList>
    </citation>
    <scope>NUCLEOTIDE SEQUENCE [LARGE SCALE GENOMIC DNA]</scope>
    <source>
        <strain evidence="2">cv. Nipponbare</strain>
    </source>
</reference>
<reference evidence="1 2" key="2">
    <citation type="journal article" date="2013" name="Plant Cell Physiol.">
        <title>Rice Annotation Project Database (RAP-DB): an integrative and interactive database for rice genomics.</title>
        <authorList>
            <person name="Sakai H."/>
            <person name="Lee S.S."/>
            <person name="Tanaka T."/>
            <person name="Numa H."/>
            <person name="Kim J."/>
            <person name="Kawahara Y."/>
            <person name="Wakimoto H."/>
            <person name="Yang C.C."/>
            <person name="Iwamoto M."/>
            <person name="Abe T."/>
            <person name="Yamada Y."/>
            <person name="Muto A."/>
            <person name="Inokuchi H."/>
            <person name="Ikemura T."/>
            <person name="Matsumoto T."/>
            <person name="Sasaki T."/>
            <person name="Itoh T."/>
        </authorList>
    </citation>
    <scope>NUCLEOTIDE SEQUENCE [LARGE SCALE GENOMIC DNA]</scope>
    <source>
        <strain evidence="2">cv. Nipponbare</strain>
    </source>
</reference>
<gene>
    <name evidence="1" type="ordered locus">Os08g0524501</name>
    <name evidence="1" type="ORF">OSNPB_080524501</name>
</gene>
<protein>
    <submittedName>
        <fullName evidence="1">Os08g0524501 protein</fullName>
    </submittedName>
</protein>
<evidence type="ECO:0000313" key="2">
    <source>
        <dbReference type="Proteomes" id="UP000059680"/>
    </source>
</evidence>
<dbReference type="Gramene" id="Os08t0524501-00">
    <property type="protein sequence ID" value="Os08t0524501-00"/>
    <property type="gene ID" value="Os08g0524501"/>
</dbReference>
<dbReference type="eggNOG" id="ENOG502T1GX">
    <property type="taxonomic scope" value="Eukaryota"/>
</dbReference>
<reference evidence="1 2" key="3">
    <citation type="journal article" date="2013" name="Rice">
        <title>Improvement of the Oryza sativa Nipponbare reference genome using next generation sequence and optical map data.</title>
        <authorList>
            <person name="Kawahara Y."/>
            <person name="de la Bastide M."/>
            <person name="Hamilton J.P."/>
            <person name="Kanamori H."/>
            <person name="McCombie W.R."/>
            <person name="Ouyang S."/>
            <person name="Schwartz D.C."/>
            <person name="Tanaka T."/>
            <person name="Wu J."/>
            <person name="Zhou S."/>
            <person name="Childs K.L."/>
            <person name="Davidson R.M."/>
            <person name="Lin H."/>
            <person name="Quesada-Ocampo L."/>
            <person name="Vaillancourt B."/>
            <person name="Sakai H."/>
            <person name="Lee S.S."/>
            <person name="Kim J."/>
            <person name="Numa H."/>
            <person name="Itoh T."/>
            <person name="Buell C.R."/>
            <person name="Matsumoto T."/>
        </authorList>
    </citation>
    <scope>NUCLEOTIDE SEQUENCE [LARGE SCALE GENOMIC DNA]</scope>
    <source>
        <strain evidence="2">cv. Nipponbare</strain>
    </source>
</reference>
<accession>A0A0P0XI39</accession>
<dbReference type="OMA" id="PPCGNIM"/>
<dbReference type="EMBL" id="AP014964">
    <property type="protein sequence ID" value="BAT06328.1"/>
    <property type="molecule type" value="Genomic_DNA"/>
</dbReference>
<evidence type="ECO:0000313" key="1">
    <source>
        <dbReference type="EMBL" id="BAT06328.1"/>
    </source>
</evidence>
<dbReference type="Proteomes" id="UP000059680">
    <property type="component" value="Chromosome 8"/>
</dbReference>
<dbReference type="AlphaFoldDB" id="A0A0P0XI39"/>
<feature type="non-terminal residue" evidence="1">
    <location>
        <position position="76"/>
    </location>
</feature>
<dbReference type="FunCoup" id="A0A0P0XI39">
    <property type="interactions" value="13"/>
</dbReference>
<keyword evidence="2" id="KW-1185">Reference proteome</keyword>
<dbReference type="PaxDb" id="39947-A0A0P0XI39"/>